<dbReference type="PANTHER" id="PTHR42862">
    <property type="entry name" value="DELTA-1-PYRROLINE-5-CARBOXYLATE DEHYDROGENASE 1, ISOFORM A-RELATED"/>
    <property type="match status" value="1"/>
</dbReference>
<dbReference type="GO" id="GO:0003842">
    <property type="term" value="F:L-glutamate gamma-semialdehyde dehydrogenase activity"/>
    <property type="evidence" value="ECO:0007669"/>
    <property type="project" value="UniProtKB-UniRule"/>
</dbReference>
<dbReference type="Gene3D" id="3.40.605.10">
    <property type="entry name" value="Aldehyde Dehydrogenase, Chain A, domain 1"/>
    <property type="match status" value="1"/>
</dbReference>
<evidence type="ECO:0000313" key="11">
    <source>
        <dbReference type="Proteomes" id="UP000078512"/>
    </source>
</evidence>
<evidence type="ECO:0000259" key="9">
    <source>
        <dbReference type="Pfam" id="PF00171"/>
    </source>
</evidence>
<dbReference type="Pfam" id="PF00171">
    <property type="entry name" value="Aldedh"/>
    <property type="match status" value="1"/>
</dbReference>
<keyword evidence="11" id="KW-1185">Reference proteome</keyword>
<comment type="similarity">
    <text evidence="2 7">Belongs to the aldehyde dehydrogenase family.</text>
</comment>
<evidence type="ECO:0000256" key="3">
    <source>
        <dbReference type="ARBA" id="ARBA00023002"/>
    </source>
</evidence>
<dbReference type="CDD" id="cd07123">
    <property type="entry name" value="ALDH_F4-17_P5CDH"/>
    <property type="match status" value="1"/>
</dbReference>
<evidence type="ECO:0000256" key="5">
    <source>
        <dbReference type="ARBA" id="ARBA00023062"/>
    </source>
</evidence>
<dbReference type="InterPro" id="IPR016160">
    <property type="entry name" value="Ald_DH_CS_CYS"/>
</dbReference>
<comment type="pathway">
    <text evidence="1 7">Amino-acid degradation; L-proline degradation into L-glutamate; L-glutamate from L-proline: step 2/2.</text>
</comment>
<dbReference type="InterPro" id="IPR016162">
    <property type="entry name" value="Ald_DH_N"/>
</dbReference>
<dbReference type="UniPathway" id="UPA00261">
    <property type="reaction ID" value="UER00374"/>
</dbReference>
<dbReference type="FunFam" id="3.40.605.10:FF:000006">
    <property type="entry name" value="1-pyrroline-5-carboxylate dehydrogenase"/>
    <property type="match status" value="1"/>
</dbReference>
<keyword evidence="3 7" id="KW-0560">Oxidoreductase</keyword>
<dbReference type="Proteomes" id="UP000078512">
    <property type="component" value="Unassembled WGS sequence"/>
</dbReference>
<sequence>MSVPTANLASFKIPSIVNEPMKSYAPGSAERAALQAALKELRAQAPLDIPCIVNGQEIRTGIMEKQVFPHEHKTVLCNYHNADEALVAKAIDGALAAKQDWENTPFNDRAAIFLKAADLASTKYRYKIMAATMLGQGKNAWQAEIDSAAEMIDFWRFGVKFAEELYAVQPPQNSAGTWNRTEYRPLEGFVFAVSPFNFTAIGGNLAGAPVLMGNVCVWKPAPAATYASYVVYEIMREAGLPAGVIQFIPGPAPEVVSQVLKHPEFAALHFTGSTHVFRKLWKDIGNNIENYKSYPRIVGETGGKNFHMVHKTGNATSVVNNTIRSSFEYQGQKCSACSRCYFPDNLWPEIKEGLIAAHSRIQSGSVEDFKNFTGPVINQFSFDKIKSYIDWAKADPESEIIAGGNYDDSVGYFIQPTIIVTTNPKSRTMTEEIFGPIVTIYVYKAEEYEKTLDLVANSSAYALTGALFSQDRYATVLGANKLRNAAGNFYINDKCTGAVVGQQPFGGGRASGTNDKAGSAAILSRFVSPRSIKESFVDLEDFIYPSNLV</sequence>
<dbReference type="OrthoDB" id="5322683at2759"/>
<evidence type="ECO:0000313" key="10">
    <source>
        <dbReference type="EMBL" id="OAQ26929.1"/>
    </source>
</evidence>
<dbReference type="GO" id="GO:0005759">
    <property type="term" value="C:mitochondrial matrix"/>
    <property type="evidence" value="ECO:0007669"/>
    <property type="project" value="TreeGrafter"/>
</dbReference>
<dbReference type="NCBIfam" id="TIGR01236">
    <property type="entry name" value="D1pyr5carbox1"/>
    <property type="match status" value="1"/>
</dbReference>
<evidence type="ECO:0000256" key="4">
    <source>
        <dbReference type="ARBA" id="ARBA00023027"/>
    </source>
</evidence>
<accession>A0A197JRI0</accession>
<dbReference type="InterPro" id="IPR016161">
    <property type="entry name" value="Ald_DH/histidinol_DH"/>
</dbReference>
<dbReference type="EC" id="1.2.1.88" evidence="7"/>
<dbReference type="STRING" id="1314771.A0A197JRI0"/>
<dbReference type="InterPro" id="IPR005931">
    <property type="entry name" value="P5CDH/ALDH4A1"/>
</dbReference>
<dbReference type="InterPro" id="IPR016163">
    <property type="entry name" value="Ald_DH_C"/>
</dbReference>
<evidence type="ECO:0000256" key="8">
    <source>
        <dbReference type="RuleBase" id="RU366030"/>
    </source>
</evidence>
<dbReference type="PROSITE" id="PS00070">
    <property type="entry name" value="ALDEHYDE_DEHYDR_CYS"/>
    <property type="match status" value="1"/>
</dbReference>
<dbReference type="Gene3D" id="3.40.309.10">
    <property type="entry name" value="Aldehyde Dehydrogenase, Chain A, domain 2"/>
    <property type="match status" value="1"/>
</dbReference>
<evidence type="ECO:0000256" key="7">
    <source>
        <dbReference type="RuleBase" id="RU366016"/>
    </source>
</evidence>
<gene>
    <name evidence="10" type="ORF">K457DRAFT_140061</name>
</gene>
<dbReference type="SUPFAM" id="SSF53720">
    <property type="entry name" value="ALDH-like"/>
    <property type="match status" value="1"/>
</dbReference>
<dbReference type="GO" id="GO:0010133">
    <property type="term" value="P:L-proline catabolic process to L-glutamate"/>
    <property type="evidence" value="ECO:0007669"/>
    <property type="project" value="UniProtKB-UniRule"/>
</dbReference>
<keyword evidence="4 7" id="KW-0520">NAD</keyword>
<reference evidence="10 11" key="1">
    <citation type="submission" date="2016-05" db="EMBL/GenBank/DDBJ databases">
        <title>Genome sequencing reveals origins of a unique bacterial endosymbiosis in the earliest lineages of terrestrial Fungi.</title>
        <authorList>
            <consortium name="DOE Joint Genome Institute"/>
            <person name="Uehling J."/>
            <person name="Gryganskyi A."/>
            <person name="Hameed K."/>
            <person name="Tschaplinski T."/>
            <person name="Misztal P."/>
            <person name="Wu S."/>
            <person name="Desiro A."/>
            <person name="Vande Pol N."/>
            <person name="Du Z.-Y."/>
            <person name="Zienkiewicz A."/>
            <person name="Zienkiewicz K."/>
            <person name="Morin E."/>
            <person name="Tisserant E."/>
            <person name="Splivallo R."/>
            <person name="Hainaut M."/>
            <person name="Henrissat B."/>
            <person name="Ohm R."/>
            <person name="Kuo A."/>
            <person name="Yan J."/>
            <person name="Lipzen A."/>
            <person name="Nolan M."/>
            <person name="Labutti K."/>
            <person name="Barry K."/>
            <person name="Goldstein A."/>
            <person name="Labbe J."/>
            <person name="Schadt C."/>
            <person name="Tuskan G."/>
            <person name="Grigoriev I."/>
            <person name="Martin F."/>
            <person name="Vilgalys R."/>
            <person name="Bonito G."/>
        </authorList>
    </citation>
    <scope>NUCLEOTIDE SEQUENCE [LARGE SCALE GENOMIC DNA]</scope>
    <source>
        <strain evidence="10 11">AG-77</strain>
    </source>
</reference>
<dbReference type="InterPro" id="IPR015590">
    <property type="entry name" value="Aldehyde_DH_dom"/>
</dbReference>
<evidence type="ECO:0000256" key="1">
    <source>
        <dbReference type="ARBA" id="ARBA00004786"/>
    </source>
</evidence>
<dbReference type="InterPro" id="IPR050485">
    <property type="entry name" value="Proline_metab_enzyme"/>
</dbReference>
<protein>
    <recommendedName>
        <fullName evidence="7 8">Multifunctional fusion protein</fullName>
    </recommendedName>
    <domain>
        <recommendedName>
            <fullName evidence="8">Delta-1-pyrroline-5-carboxylate dehydrogenase</fullName>
            <shortName evidence="8">P5C dehydrogenase</shortName>
        </recommendedName>
        <alternativeName>
            <fullName evidence="7">L-glutamate gamma-semialdehyde dehydrogenase</fullName>
        </alternativeName>
    </domain>
    <domain>
        <recommendedName>
            <fullName evidence="7">L-glutamate gamma-semialdehyde dehydrogenase</fullName>
            <ecNumber evidence="7">1.2.1.88</ecNumber>
        </recommendedName>
    </domain>
</protein>
<organism evidence="10 11">
    <name type="scientific">Linnemannia elongata AG-77</name>
    <dbReference type="NCBI Taxonomy" id="1314771"/>
    <lineage>
        <taxon>Eukaryota</taxon>
        <taxon>Fungi</taxon>
        <taxon>Fungi incertae sedis</taxon>
        <taxon>Mucoromycota</taxon>
        <taxon>Mortierellomycotina</taxon>
        <taxon>Mortierellomycetes</taxon>
        <taxon>Mortierellales</taxon>
        <taxon>Mortierellaceae</taxon>
        <taxon>Linnemannia</taxon>
    </lineage>
</organism>
<dbReference type="EMBL" id="KV442062">
    <property type="protein sequence ID" value="OAQ26929.1"/>
    <property type="molecule type" value="Genomic_DNA"/>
</dbReference>
<evidence type="ECO:0000256" key="6">
    <source>
        <dbReference type="ARBA" id="ARBA00048142"/>
    </source>
</evidence>
<dbReference type="PANTHER" id="PTHR42862:SF1">
    <property type="entry name" value="DELTA-1-PYRROLINE-5-CARBOXYLATE DEHYDROGENASE 2, ISOFORM A-RELATED"/>
    <property type="match status" value="1"/>
</dbReference>
<comment type="catalytic activity">
    <reaction evidence="6 7">
        <text>L-glutamate 5-semialdehyde + NAD(+) + H2O = L-glutamate + NADH + 2 H(+)</text>
        <dbReference type="Rhea" id="RHEA:30235"/>
        <dbReference type="ChEBI" id="CHEBI:15377"/>
        <dbReference type="ChEBI" id="CHEBI:15378"/>
        <dbReference type="ChEBI" id="CHEBI:29985"/>
        <dbReference type="ChEBI" id="CHEBI:57540"/>
        <dbReference type="ChEBI" id="CHEBI:57945"/>
        <dbReference type="ChEBI" id="CHEBI:58066"/>
        <dbReference type="EC" id="1.2.1.88"/>
    </reaction>
</comment>
<feature type="domain" description="Aldehyde dehydrogenase" evidence="9">
    <location>
        <begin position="69"/>
        <end position="526"/>
    </location>
</feature>
<dbReference type="FunFam" id="3.40.309.10:FF:000005">
    <property type="entry name" value="1-pyrroline-5-carboxylate dehydrogenase 1"/>
    <property type="match status" value="1"/>
</dbReference>
<keyword evidence="5 7" id="KW-0642">Proline metabolism</keyword>
<dbReference type="AlphaFoldDB" id="A0A197JRI0"/>
<proteinExistence type="inferred from homology"/>
<name>A0A197JRI0_9FUNG</name>
<evidence type="ECO:0000256" key="2">
    <source>
        <dbReference type="ARBA" id="ARBA00009986"/>
    </source>
</evidence>